<organism evidence="2 3">
    <name type="scientific">Saccharata proteae CBS 121410</name>
    <dbReference type="NCBI Taxonomy" id="1314787"/>
    <lineage>
        <taxon>Eukaryota</taxon>
        <taxon>Fungi</taxon>
        <taxon>Dikarya</taxon>
        <taxon>Ascomycota</taxon>
        <taxon>Pezizomycotina</taxon>
        <taxon>Dothideomycetes</taxon>
        <taxon>Dothideomycetes incertae sedis</taxon>
        <taxon>Botryosphaeriales</taxon>
        <taxon>Saccharataceae</taxon>
        <taxon>Saccharata</taxon>
    </lineage>
</organism>
<feature type="region of interest" description="Disordered" evidence="1">
    <location>
        <begin position="278"/>
        <end position="317"/>
    </location>
</feature>
<proteinExistence type="predicted"/>
<feature type="compositionally biased region" description="Polar residues" evidence="1">
    <location>
        <begin position="354"/>
        <end position="365"/>
    </location>
</feature>
<keyword evidence="3" id="KW-1185">Reference proteome</keyword>
<reference evidence="2" key="1">
    <citation type="journal article" date="2020" name="Stud. Mycol.">
        <title>101 Dothideomycetes genomes: a test case for predicting lifestyles and emergence of pathogens.</title>
        <authorList>
            <person name="Haridas S."/>
            <person name="Albert R."/>
            <person name="Binder M."/>
            <person name="Bloem J."/>
            <person name="Labutti K."/>
            <person name="Salamov A."/>
            <person name="Andreopoulos B."/>
            <person name="Baker S."/>
            <person name="Barry K."/>
            <person name="Bills G."/>
            <person name="Bluhm B."/>
            <person name="Cannon C."/>
            <person name="Castanera R."/>
            <person name="Culley D."/>
            <person name="Daum C."/>
            <person name="Ezra D."/>
            <person name="Gonzalez J."/>
            <person name="Henrissat B."/>
            <person name="Kuo A."/>
            <person name="Liang C."/>
            <person name="Lipzen A."/>
            <person name="Lutzoni F."/>
            <person name="Magnuson J."/>
            <person name="Mondo S."/>
            <person name="Nolan M."/>
            <person name="Ohm R."/>
            <person name="Pangilinan J."/>
            <person name="Park H.-J."/>
            <person name="Ramirez L."/>
            <person name="Alfaro M."/>
            <person name="Sun H."/>
            <person name="Tritt A."/>
            <person name="Yoshinaga Y."/>
            <person name="Zwiers L.-H."/>
            <person name="Turgeon B."/>
            <person name="Goodwin S."/>
            <person name="Spatafora J."/>
            <person name="Crous P."/>
            <person name="Grigoriev I."/>
        </authorList>
    </citation>
    <scope>NUCLEOTIDE SEQUENCE</scope>
    <source>
        <strain evidence="2">CBS 121410</strain>
    </source>
</reference>
<dbReference type="AlphaFoldDB" id="A0A9P4M3G0"/>
<name>A0A9P4M3G0_9PEZI</name>
<dbReference type="PANTHER" id="PTHR28164">
    <property type="entry name" value="PROTEIN STB3"/>
    <property type="match status" value="1"/>
</dbReference>
<feature type="compositionally biased region" description="Pro residues" evidence="1">
    <location>
        <begin position="46"/>
        <end position="58"/>
    </location>
</feature>
<dbReference type="InterPro" id="IPR018818">
    <property type="entry name" value="Stb3"/>
</dbReference>
<evidence type="ECO:0000313" key="2">
    <source>
        <dbReference type="EMBL" id="KAF2091824.1"/>
    </source>
</evidence>
<evidence type="ECO:0000313" key="3">
    <source>
        <dbReference type="Proteomes" id="UP000799776"/>
    </source>
</evidence>
<dbReference type="OrthoDB" id="5391991at2759"/>
<sequence length="413" mass="43648">MAQTAPIKPLSNVTAAFQAHAASVAIPHPFDAIRNEPQPDRQPNMLPTPPNSISPTLPPHKLRASHNAGQTDSDVDLLDAVDHAASTDQPTTTALPLSSAALSGLDAADAITPSALAKHHLPNILLNNGPVAIRHVLLNLAQTVPGFSSIPQAKARRLVVAALESRTGGGPDGQVEFEKIGWGRWDAHIKGQPRKEGALSGALPVQHDGRLAFSPPGSMPDSYAMSHAGGLQIPSVNRRMRDGFSGGSWAEESMLSSRDEAMTDMNMAEHEADKMSLDGYDTASSDSAGGDDDADDATDEEDWAGIGAEELRRGSMAGTGGIMRNYNLLSRSATDHRKRSMQLQQHSPRLMPQHWSSRQASVSKSYDSRSRPSGAFGGANQLSSFGGAGAANLGAQNAQEREAIEALLKMGSM</sequence>
<dbReference type="GO" id="GO:0043565">
    <property type="term" value="F:sequence-specific DNA binding"/>
    <property type="evidence" value="ECO:0007669"/>
    <property type="project" value="TreeGrafter"/>
</dbReference>
<dbReference type="Pfam" id="PF10330">
    <property type="entry name" value="Stb3"/>
    <property type="match status" value="1"/>
</dbReference>
<comment type="caution">
    <text evidence="2">The sequence shown here is derived from an EMBL/GenBank/DDBJ whole genome shotgun (WGS) entry which is preliminary data.</text>
</comment>
<dbReference type="GO" id="GO:0000432">
    <property type="term" value="P:positive regulation of transcription from RNA polymerase II promoter by glucose"/>
    <property type="evidence" value="ECO:0007669"/>
    <property type="project" value="TreeGrafter"/>
</dbReference>
<evidence type="ECO:0000256" key="1">
    <source>
        <dbReference type="SAM" id="MobiDB-lite"/>
    </source>
</evidence>
<dbReference type="EMBL" id="ML978711">
    <property type="protein sequence ID" value="KAF2091824.1"/>
    <property type="molecule type" value="Genomic_DNA"/>
</dbReference>
<evidence type="ECO:0008006" key="4">
    <source>
        <dbReference type="Google" id="ProtNLM"/>
    </source>
</evidence>
<accession>A0A9P4M3G0</accession>
<protein>
    <recommendedName>
        <fullName evidence="4">Sin3 binding protein</fullName>
    </recommendedName>
</protein>
<gene>
    <name evidence="2" type="ORF">K490DRAFT_70584</name>
</gene>
<dbReference type="PANTHER" id="PTHR28164:SF1">
    <property type="entry name" value="PROTEIN STB3"/>
    <property type="match status" value="1"/>
</dbReference>
<dbReference type="GO" id="GO:0005634">
    <property type="term" value="C:nucleus"/>
    <property type="evidence" value="ECO:0007669"/>
    <property type="project" value="TreeGrafter"/>
</dbReference>
<feature type="region of interest" description="Disordered" evidence="1">
    <location>
        <begin position="334"/>
        <end position="379"/>
    </location>
</feature>
<feature type="compositionally biased region" description="Acidic residues" evidence="1">
    <location>
        <begin position="289"/>
        <end position="303"/>
    </location>
</feature>
<feature type="region of interest" description="Disordered" evidence="1">
    <location>
        <begin position="31"/>
        <end position="70"/>
    </location>
</feature>
<dbReference type="Proteomes" id="UP000799776">
    <property type="component" value="Unassembled WGS sequence"/>
</dbReference>